<dbReference type="Proteomes" id="UP001145021">
    <property type="component" value="Unassembled WGS sequence"/>
</dbReference>
<keyword evidence="2" id="KW-1185">Reference proteome</keyword>
<protein>
    <submittedName>
        <fullName evidence="1">Uncharacterized protein</fullName>
    </submittedName>
</protein>
<organism evidence="1 2">
    <name type="scientific">Coemansia asiatica</name>
    <dbReference type="NCBI Taxonomy" id="1052880"/>
    <lineage>
        <taxon>Eukaryota</taxon>
        <taxon>Fungi</taxon>
        <taxon>Fungi incertae sedis</taxon>
        <taxon>Zoopagomycota</taxon>
        <taxon>Kickxellomycotina</taxon>
        <taxon>Kickxellomycetes</taxon>
        <taxon>Kickxellales</taxon>
        <taxon>Kickxellaceae</taxon>
        <taxon>Coemansia</taxon>
    </lineage>
</organism>
<gene>
    <name evidence="1" type="ORF">LPJ64_005128</name>
</gene>
<sequence length="64" mass="7289">PSELTPIMLRGKTRHLAIKQGFPTILTFNGNSLFNISGDMSHSVSAAERNVRTLFDAWRDYVFY</sequence>
<name>A0A9W7XHR5_9FUNG</name>
<dbReference type="EMBL" id="JANBOH010000300">
    <property type="protein sequence ID" value="KAJ1643071.1"/>
    <property type="molecule type" value="Genomic_DNA"/>
</dbReference>
<reference evidence="1" key="1">
    <citation type="submission" date="2022-07" db="EMBL/GenBank/DDBJ databases">
        <title>Phylogenomic reconstructions and comparative analyses of Kickxellomycotina fungi.</title>
        <authorList>
            <person name="Reynolds N.K."/>
            <person name="Stajich J.E."/>
            <person name="Barry K."/>
            <person name="Grigoriev I.V."/>
            <person name="Crous P."/>
            <person name="Smith M.E."/>
        </authorList>
    </citation>
    <scope>NUCLEOTIDE SEQUENCE</scope>
    <source>
        <strain evidence="1">NBRC 105413</strain>
    </source>
</reference>
<dbReference type="AlphaFoldDB" id="A0A9W7XHR5"/>
<evidence type="ECO:0000313" key="1">
    <source>
        <dbReference type="EMBL" id="KAJ1643071.1"/>
    </source>
</evidence>
<comment type="caution">
    <text evidence="1">The sequence shown here is derived from an EMBL/GenBank/DDBJ whole genome shotgun (WGS) entry which is preliminary data.</text>
</comment>
<proteinExistence type="predicted"/>
<feature type="non-terminal residue" evidence="1">
    <location>
        <position position="64"/>
    </location>
</feature>
<accession>A0A9W7XHR5</accession>
<evidence type="ECO:0000313" key="2">
    <source>
        <dbReference type="Proteomes" id="UP001145021"/>
    </source>
</evidence>